<dbReference type="eggNOG" id="COG3173">
    <property type="taxonomic scope" value="Bacteria"/>
</dbReference>
<dbReference type="PATRIC" id="fig|158500.4.peg.4133"/>
<dbReference type="Pfam" id="PF01636">
    <property type="entry name" value="APH"/>
    <property type="match status" value="1"/>
</dbReference>
<dbReference type="InterPro" id="IPR002575">
    <property type="entry name" value="Aminoglycoside_PTrfase"/>
</dbReference>
<accession>A0A031JQY4</accession>
<dbReference type="Gene3D" id="3.30.200.20">
    <property type="entry name" value="Phosphorylase Kinase, domain 1"/>
    <property type="match status" value="1"/>
</dbReference>
<dbReference type="Proteomes" id="UP000024329">
    <property type="component" value="Unassembled WGS sequence"/>
</dbReference>
<dbReference type="InterPro" id="IPR041726">
    <property type="entry name" value="ACAD10_11_N"/>
</dbReference>
<dbReference type="PANTHER" id="PTHR21310">
    <property type="entry name" value="AMINOGLYCOSIDE PHOSPHOTRANSFERASE-RELATED-RELATED"/>
    <property type="match status" value="1"/>
</dbReference>
<dbReference type="EMBL" id="JFYZ01000027">
    <property type="protein sequence ID" value="EZP79304.1"/>
    <property type="molecule type" value="Genomic_DNA"/>
</dbReference>
<comment type="caution">
    <text evidence="2">The sequence shown here is derived from an EMBL/GenBank/DDBJ whole genome shotgun (WGS) entry which is preliminary data.</text>
</comment>
<dbReference type="AlphaFoldDB" id="A0A031JQY4"/>
<evidence type="ECO:0000259" key="1">
    <source>
        <dbReference type="Pfam" id="PF01636"/>
    </source>
</evidence>
<dbReference type="CDD" id="cd05154">
    <property type="entry name" value="ACAD10_11_N-like"/>
    <property type="match status" value="1"/>
</dbReference>
<dbReference type="Gene3D" id="3.90.1200.10">
    <property type="match status" value="1"/>
</dbReference>
<dbReference type="SUPFAM" id="SSF56112">
    <property type="entry name" value="Protein kinase-like (PK-like)"/>
    <property type="match status" value="1"/>
</dbReference>
<organism evidence="2 3">
    <name type="scientific">Novosphingobium resinovorum</name>
    <dbReference type="NCBI Taxonomy" id="158500"/>
    <lineage>
        <taxon>Bacteria</taxon>
        <taxon>Pseudomonadati</taxon>
        <taxon>Pseudomonadota</taxon>
        <taxon>Alphaproteobacteria</taxon>
        <taxon>Sphingomonadales</taxon>
        <taxon>Sphingomonadaceae</taxon>
        <taxon>Novosphingobium</taxon>
    </lineage>
</organism>
<sequence>MRLPDKDRPEPAFIDFIRNTYPCEPEVDRVLTRKMERRSGPGYAPVSLATLVECAGTFLASQIDGAFTVHEARWLSGGASKLQMAFLLKWNRPGVGLEDTKLVLRMEPAESVNETSRLRESQLLREFQGVVPAPEMFWVDPEGAYFPYPALICGFVEGVSKPTTSSSVVTGVGTHFSSEWRGKLGPQFVGCLAQIHSHPIDPARLTAFEVPEPGTQSCIRALNMWERVWEEDVDEDVPLMRLAAAWLRENAPSCPKPVILHSDYRVGNFLFRESDAKISAILDWEGGRIGDPHHDLAWASARDFGHFDESGKTFLVGGLITEEDFFGSYEQLTGTSVCPKTLHYYRIFTGYVQGIITLATAYRIARNGKTHQDIVQTLLLGLGPSLMEDLRSLLERGA</sequence>
<protein>
    <submittedName>
        <fullName evidence="2">Aminoglycoside phosphotransferase</fullName>
    </submittedName>
</protein>
<evidence type="ECO:0000313" key="2">
    <source>
        <dbReference type="EMBL" id="EZP79304.1"/>
    </source>
</evidence>
<reference evidence="2 3" key="1">
    <citation type="submission" date="2014-03" db="EMBL/GenBank/DDBJ databases">
        <title>Whole genome sequence of Novosphingobium resinovorum KF1.</title>
        <authorList>
            <person name="Gan H.M."/>
            <person name="Gan H.Y."/>
            <person name="Chew T.H."/>
            <person name="Savka M.A."/>
        </authorList>
    </citation>
    <scope>NUCLEOTIDE SEQUENCE [LARGE SCALE GENOMIC DNA]</scope>
    <source>
        <strain evidence="2 3">KF1</strain>
    </source>
</reference>
<proteinExistence type="predicted"/>
<evidence type="ECO:0000313" key="3">
    <source>
        <dbReference type="Proteomes" id="UP000024329"/>
    </source>
</evidence>
<gene>
    <name evidence="2" type="ORF">BV97_04067</name>
</gene>
<dbReference type="PANTHER" id="PTHR21310:SF40">
    <property type="entry name" value="AMINOGLYCOSIDE PHOSPHOTRANSFERASE DOMAIN-CONTAINING PROTEIN-RELATED"/>
    <property type="match status" value="1"/>
</dbReference>
<name>A0A031JQY4_9SPHN</name>
<keyword evidence="2" id="KW-0808">Transferase</keyword>
<dbReference type="GO" id="GO:0016740">
    <property type="term" value="F:transferase activity"/>
    <property type="evidence" value="ECO:0007669"/>
    <property type="project" value="UniProtKB-KW"/>
</dbReference>
<dbReference type="InterPro" id="IPR051678">
    <property type="entry name" value="AGP_Transferase"/>
</dbReference>
<dbReference type="RefSeq" id="WP_036528234.1">
    <property type="nucleotide sequence ID" value="NZ_JFYZ01000027.1"/>
</dbReference>
<dbReference type="InterPro" id="IPR011009">
    <property type="entry name" value="Kinase-like_dom_sf"/>
</dbReference>
<feature type="domain" description="Aminoglycoside phosphotransferase" evidence="1">
    <location>
        <begin position="97"/>
        <end position="305"/>
    </location>
</feature>